<evidence type="ECO:0000313" key="6">
    <source>
        <dbReference type="EMBL" id="HHI88852.1"/>
    </source>
</evidence>
<dbReference type="Pfam" id="PF00753">
    <property type="entry name" value="Lactamase_B"/>
    <property type="match status" value="1"/>
</dbReference>
<dbReference type="AlphaFoldDB" id="A0A7V5NX63"/>
<name>A0A7V5NX63_9PROT</name>
<dbReference type="InterPro" id="IPR036527">
    <property type="entry name" value="SCP2_sterol-bd_dom_sf"/>
</dbReference>
<dbReference type="GO" id="GO:0046983">
    <property type="term" value="F:protein dimerization activity"/>
    <property type="evidence" value="ECO:0007669"/>
    <property type="project" value="InterPro"/>
</dbReference>
<dbReference type="Pfam" id="PF14864">
    <property type="entry name" value="Alkyl_sulf_C"/>
    <property type="match status" value="1"/>
</dbReference>
<evidence type="ECO:0000256" key="3">
    <source>
        <dbReference type="ARBA" id="ARBA00022833"/>
    </source>
</evidence>
<dbReference type="FunFam" id="3.60.15.30:FF:000001">
    <property type="entry name" value="Alkyl/aryl-sulfatase BDS1"/>
    <property type="match status" value="1"/>
</dbReference>
<feature type="domain" description="Metallo-beta-lactamase" evidence="5">
    <location>
        <begin position="141"/>
        <end position="363"/>
    </location>
</feature>
<organism evidence="6">
    <name type="scientific">Hellea balneolensis</name>
    <dbReference type="NCBI Taxonomy" id="287478"/>
    <lineage>
        <taxon>Bacteria</taxon>
        <taxon>Pseudomonadati</taxon>
        <taxon>Pseudomonadota</taxon>
        <taxon>Alphaproteobacteria</taxon>
        <taxon>Maricaulales</taxon>
        <taxon>Robiginitomaculaceae</taxon>
        <taxon>Hellea</taxon>
    </lineage>
</organism>
<dbReference type="InterPro" id="IPR001279">
    <property type="entry name" value="Metallo-B-lactamas"/>
</dbReference>
<evidence type="ECO:0000256" key="4">
    <source>
        <dbReference type="ARBA" id="ARBA00033751"/>
    </source>
</evidence>
<dbReference type="CDD" id="cd07710">
    <property type="entry name" value="arylsulfatase_Sdsa1-like_MBL-fold"/>
    <property type="match status" value="1"/>
</dbReference>
<dbReference type="SUPFAM" id="SSF56281">
    <property type="entry name" value="Metallo-hydrolase/oxidoreductase"/>
    <property type="match status" value="1"/>
</dbReference>
<dbReference type="GO" id="GO:0046872">
    <property type="term" value="F:metal ion binding"/>
    <property type="evidence" value="ECO:0007669"/>
    <property type="project" value="UniProtKB-KW"/>
</dbReference>
<accession>A0A7V5NX63</accession>
<dbReference type="InterPro" id="IPR044097">
    <property type="entry name" value="Bds1/SdsA1_MBL-fold"/>
</dbReference>
<dbReference type="EMBL" id="DROP01000186">
    <property type="protein sequence ID" value="HHI88852.1"/>
    <property type="molecule type" value="Genomic_DNA"/>
</dbReference>
<dbReference type="InterPro" id="IPR029229">
    <property type="entry name" value="Alkyl_sulf_C"/>
</dbReference>
<gene>
    <name evidence="6" type="ORF">ENK01_02770</name>
</gene>
<feature type="non-terminal residue" evidence="6">
    <location>
        <position position="582"/>
    </location>
</feature>
<evidence type="ECO:0000256" key="2">
    <source>
        <dbReference type="ARBA" id="ARBA00022801"/>
    </source>
</evidence>
<dbReference type="Gene3D" id="3.30.1050.10">
    <property type="entry name" value="SCP2 sterol-binding domain"/>
    <property type="match status" value="1"/>
</dbReference>
<dbReference type="InterPro" id="IPR038536">
    <property type="entry name" value="Alkyl/aryl-sulf_dimr_sf"/>
</dbReference>
<comment type="similarity">
    <text evidence="4">Belongs to the metallo-beta-lactamase superfamily. Type III sulfatase family.</text>
</comment>
<reference evidence="6" key="1">
    <citation type="journal article" date="2020" name="mSystems">
        <title>Genome- and Community-Level Interaction Insights into Carbon Utilization and Element Cycling Functions of Hydrothermarchaeota in Hydrothermal Sediment.</title>
        <authorList>
            <person name="Zhou Z."/>
            <person name="Liu Y."/>
            <person name="Xu W."/>
            <person name="Pan J."/>
            <person name="Luo Z.H."/>
            <person name="Li M."/>
        </authorList>
    </citation>
    <scope>NUCLEOTIDE SEQUENCE [LARGE SCALE GENOMIC DNA]</scope>
    <source>
        <strain evidence="6">HyVt-538</strain>
    </source>
</reference>
<dbReference type="Pfam" id="PF14863">
    <property type="entry name" value="Alkyl_sulf_dimr"/>
    <property type="match status" value="1"/>
</dbReference>
<dbReference type="SUPFAM" id="SSF55718">
    <property type="entry name" value="SCP-like"/>
    <property type="match status" value="1"/>
</dbReference>
<keyword evidence="3" id="KW-0862">Zinc</keyword>
<evidence type="ECO:0000259" key="5">
    <source>
        <dbReference type="SMART" id="SM00849"/>
    </source>
</evidence>
<protein>
    <submittedName>
        <fullName evidence="6">MBL fold metallo-hydrolase</fullName>
    </submittedName>
</protein>
<dbReference type="InterPro" id="IPR029228">
    <property type="entry name" value="Alkyl_sulf_dimr"/>
</dbReference>
<dbReference type="SMART" id="SM00849">
    <property type="entry name" value="Lactamase_B"/>
    <property type="match status" value="1"/>
</dbReference>
<keyword evidence="1" id="KW-0479">Metal-binding</keyword>
<evidence type="ECO:0000256" key="1">
    <source>
        <dbReference type="ARBA" id="ARBA00022723"/>
    </source>
</evidence>
<proteinExistence type="inferred from homology"/>
<dbReference type="PANTHER" id="PTHR43223">
    <property type="entry name" value="ALKYL/ARYL-SULFATASE"/>
    <property type="match status" value="1"/>
</dbReference>
<dbReference type="InterPro" id="IPR036866">
    <property type="entry name" value="RibonucZ/Hydroxyglut_hydro"/>
</dbReference>
<dbReference type="GO" id="GO:0018909">
    <property type="term" value="P:dodecyl sulfate metabolic process"/>
    <property type="evidence" value="ECO:0007669"/>
    <property type="project" value="InterPro"/>
</dbReference>
<dbReference type="InterPro" id="IPR052195">
    <property type="entry name" value="Bact_Alkyl/Aryl-Sulfatase"/>
</dbReference>
<dbReference type="PANTHER" id="PTHR43223:SF1">
    <property type="entry name" value="ALKYL_ARYL-SULFATASE BDS1"/>
    <property type="match status" value="1"/>
</dbReference>
<keyword evidence="2" id="KW-0378">Hydrolase</keyword>
<dbReference type="Gene3D" id="1.25.40.880">
    <property type="entry name" value="Alkyl sulfatase, dimerisation domain"/>
    <property type="match status" value="1"/>
</dbReference>
<sequence length="582" mass="64185">MVFGLILGAGMRAFFGMCCAVLVLAGCGLEVTKSTTPDGEVVKTGMDTAPQAQKQGADSVLDFSDRRDFALARKGFLGTLDSGEIRDADGNLVYSMKAYDFLKGNAPASVNKSLWRQSRLTAMNGLFEVVDGIYQVRGFDLSNMTLIRGKTGWIIIDPLISKETAAAALKLANDILGARPVKAVIFTHSHIDHYGGVRGVVDIKDVESGQVQIIAPEGFTRETVSENILAGNAMARRAGYMFGGFLPKSPKGHVGSGLGPGISLGRSGLIPPTRTITKTGERLTLDGIAFEFQMAPGAEAPQEFMFYLPQFKAFCQAEEMSHTLHNLLTPRGAQVRNGLVWAKHIDTAIARYGDKIDVSFGSHHWPIWGHDAIIEFFEKQRDTYRYIHDQTLRLANQGLTMIEIAEQIKLPPSLAKEFYDRGYYGTVNFNSKAQYQYYFGWFDGNPAHLNPLPPVENARQTVRYMGGAAAILEKAQQDYDQGHYRYAATVLNTLVFAEPDNSEASALLAQTYRRLAAQAESGPWRDFYLTGAQELTHTLNKRRDINTANPDMIANLPLDLFFDYMAVRINGPKAQGLDIKIN</sequence>
<dbReference type="GO" id="GO:0018741">
    <property type="term" value="F:linear primary-alkylsulfatase activity"/>
    <property type="evidence" value="ECO:0007669"/>
    <property type="project" value="InterPro"/>
</dbReference>
<comment type="caution">
    <text evidence="6">The sequence shown here is derived from an EMBL/GenBank/DDBJ whole genome shotgun (WGS) entry which is preliminary data.</text>
</comment>
<dbReference type="Proteomes" id="UP000885806">
    <property type="component" value="Unassembled WGS sequence"/>
</dbReference>
<dbReference type="Gene3D" id="3.60.15.30">
    <property type="entry name" value="Metallo-beta-lactamase domain"/>
    <property type="match status" value="1"/>
</dbReference>